<reference evidence="2" key="1">
    <citation type="submission" date="2018-05" db="EMBL/GenBank/DDBJ databases">
        <authorList>
            <person name="Lanie J.A."/>
            <person name="Ng W.-L."/>
            <person name="Kazmierczak K.M."/>
            <person name="Andrzejewski T.M."/>
            <person name="Davidsen T.M."/>
            <person name="Wayne K.J."/>
            <person name="Tettelin H."/>
            <person name="Glass J.I."/>
            <person name="Rusch D."/>
            <person name="Podicherti R."/>
            <person name="Tsui H.-C.T."/>
            <person name="Winkler M.E."/>
        </authorList>
    </citation>
    <scope>NUCLEOTIDE SEQUENCE</scope>
</reference>
<gene>
    <name evidence="2" type="ORF">METZ01_LOCUS394552</name>
</gene>
<dbReference type="AlphaFoldDB" id="A0A382V708"/>
<feature type="compositionally biased region" description="Polar residues" evidence="1">
    <location>
        <begin position="277"/>
        <end position="288"/>
    </location>
</feature>
<feature type="non-terminal residue" evidence="2">
    <location>
        <position position="1"/>
    </location>
</feature>
<feature type="region of interest" description="Disordered" evidence="1">
    <location>
        <begin position="268"/>
        <end position="288"/>
    </location>
</feature>
<dbReference type="EMBL" id="UINC01149309">
    <property type="protein sequence ID" value="SVD41698.1"/>
    <property type="molecule type" value="Genomic_DNA"/>
</dbReference>
<proteinExistence type="predicted"/>
<dbReference type="SUPFAM" id="SSF50969">
    <property type="entry name" value="YVTN repeat-like/Quinoprotein amine dehydrogenase"/>
    <property type="match status" value="1"/>
</dbReference>
<feature type="non-terminal residue" evidence="2">
    <location>
        <position position="288"/>
    </location>
</feature>
<name>A0A382V708_9ZZZZ</name>
<evidence type="ECO:0000313" key="2">
    <source>
        <dbReference type="EMBL" id="SVD41698.1"/>
    </source>
</evidence>
<organism evidence="2">
    <name type="scientific">marine metagenome</name>
    <dbReference type="NCBI Taxonomy" id="408172"/>
    <lineage>
        <taxon>unclassified sequences</taxon>
        <taxon>metagenomes</taxon>
        <taxon>ecological metagenomes</taxon>
    </lineage>
</organism>
<dbReference type="InterPro" id="IPR015943">
    <property type="entry name" value="WD40/YVTN_repeat-like_dom_sf"/>
</dbReference>
<protein>
    <submittedName>
        <fullName evidence="2">Uncharacterized protein</fullName>
    </submittedName>
</protein>
<sequence>SLARAMNGMLVTSGRNKRATLWDANGGKKRDFVFPGDIPSQAVPSHDAKLVIGSDWDGNVYVWNAADGKEIRRLSLNPVPMAEQFVGAQKVLAEKQAAVKAAANALQGILDNTTAIQQKMAALDKTVADKTKASTAAKAAYDKLVSEKQKPAQAKVAVTTKTVTDATASKTAADKALTTAVAEVKKATEAFTAADKTAKADAKNEDKKKAAATAKTVVDKLIAGKQKPAQAKVAAVLKTLADAKASKAAADKVLTTTNAEVVKSDAVNKASAKAVTDGQNASKTGKAA</sequence>
<dbReference type="Gene3D" id="2.130.10.10">
    <property type="entry name" value="YVTN repeat-like/Quinoprotein amine dehydrogenase"/>
    <property type="match status" value="1"/>
</dbReference>
<accession>A0A382V708</accession>
<evidence type="ECO:0000256" key="1">
    <source>
        <dbReference type="SAM" id="MobiDB-lite"/>
    </source>
</evidence>
<dbReference type="InterPro" id="IPR011044">
    <property type="entry name" value="Quino_amine_DH_bsu"/>
</dbReference>